<proteinExistence type="predicted"/>
<gene>
    <name evidence="1" type="ORF">ATZ20_02360</name>
</gene>
<sequence>MTDHYPSSPYITTQGNVYNWYEYDVYPAVIVIVNNGTNPVTLFANKLYTSRQITTTISFMDIWSSKSYQNATSIITYDTLNVGNYSVSRIWHAGNIVLTAQQYLQQSGNTYNYYLSFNLIKDVTEPPTWIYQKMPYNPYATQGWYYLEQNATLANALMRYVNQTMNSTDVQYKYFEYFTLASEFASYTFNTTYSKFANTIELESFYDPWVLMNVQILDISKLPNAIQYFPGQLMFFNVSRIPAVYNATNLVNISGNYEIYWVDLYNSWNGPPFGNEYQWINLATGQKYNLYLFNETGIPYPGEMLTFYNADFMPSIYYAIFIYPEGTVVKIEAVWNGTAWIS</sequence>
<organism evidence="1 2">
    <name type="scientific">Sulfolobus acidocaldarius</name>
    <dbReference type="NCBI Taxonomy" id="2285"/>
    <lineage>
        <taxon>Archaea</taxon>
        <taxon>Thermoproteota</taxon>
        <taxon>Thermoprotei</taxon>
        <taxon>Sulfolobales</taxon>
        <taxon>Sulfolobaceae</taxon>
        <taxon>Sulfolobus</taxon>
    </lineage>
</organism>
<evidence type="ECO:0000313" key="2">
    <source>
        <dbReference type="Proteomes" id="UP000060043"/>
    </source>
</evidence>
<dbReference type="Proteomes" id="UP000060043">
    <property type="component" value="Chromosome"/>
</dbReference>
<dbReference type="OMA" id="NEYQWIN"/>
<dbReference type="AlphaFoldDB" id="A0A0U2NDH6"/>
<name>A0A0U2NDH6_9CREN</name>
<accession>A0A0U2NDH6</accession>
<reference evidence="1 2" key="1">
    <citation type="submission" date="2015-12" db="EMBL/GenBank/DDBJ databases">
        <title>A stable core within a dynamic pangenome in Sulfolobus acidocaldarius.</title>
        <authorList>
            <person name="Anderson R."/>
            <person name="Kouris A."/>
            <person name="Seward C."/>
            <person name="Campbell K."/>
            <person name="Whitaker R."/>
        </authorList>
    </citation>
    <scope>NUCLEOTIDE SEQUENCE [LARGE SCALE GENOMIC DNA]</scope>
    <source>
        <strain evidence="1 2">NG05B_CO5_07</strain>
    </source>
</reference>
<dbReference type="EMBL" id="CP013695">
    <property type="protein sequence ID" value="ALU31101.1"/>
    <property type="molecule type" value="Genomic_DNA"/>
</dbReference>
<evidence type="ECO:0000313" key="1">
    <source>
        <dbReference type="EMBL" id="ALU31101.1"/>
    </source>
</evidence>
<protein>
    <submittedName>
        <fullName evidence="1">Uncharacterized protein</fullName>
    </submittedName>
</protein>